<evidence type="ECO:0000256" key="1">
    <source>
        <dbReference type="SAM" id="MobiDB-lite"/>
    </source>
</evidence>
<keyword evidence="3" id="KW-1185">Reference proteome</keyword>
<sequence>MASKRWADLQNSKGQVVSQGLDRDHPTLQDPKRPDYHSKLFGYPLGLNDNFGRGENAKIETPISEKRKKNDGGYHLPGVKLRPFLFAR</sequence>
<accession>A0AAE9FF71</accession>
<name>A0AAE9FF71_CAEBR</name>
<dbReference type="EMBL" id="CP092625">
    <property type="protein sequence ID" value="UMM40096.1"/>
    <property type="molecule type" value="Genomic_DNA"/>
</dbReference>
<evidence type="ECO:0000313" key="3">
    <source>
        <dbReference type="Proteomes" id="UP000829354"/>
    </source>
</evidence>
<feature type="region of interest" description="Disordered" evidence="1">
    <location>
        <begin position="1"/>
        <end position="37"/>
    </location>
</feature>
<protein>
    <submittedName>
        <fullName evidence="2">Uncharacterized protein</fullName>
    </submittedName>
</protein>
<dbReference type="Proteomes" id="UP000829354">
    <property type="component" value="Chromosome X"/>
</dbReference>
<dbReference type="AlphaFoldDB" id="A0AAE9FF71"/>
<feature type="compositionally biased region" description="Polar residues" evidence="1">
    <location>
        <begin position="9"/>
        <end position="18"/>
    </location>
</feature>
<evidence type="ECO:0000313" key="2">
    <source>
        <dbReference type="EMBL" id="UMM40096.1"/>
    </source>
</evidence>
<organism evidence="2 3">
    <name type="scientific">Caenorhabditis briggsae</name>
    <dbReference type="NCBI Taxonomy" id="6238"/>
    <lineage>
        <taxon>Eukaryota</taxon>
        <taxon>Metazoa</taxon>
        <taxon>Ecdysozoa</taxon>
        <taxon>Nematoda</taxon>
        <taxon>Chromadorea</taxon>
        <taxon>Rhabditida</taxon>
        <taxon>Rhabditina</taxon>
        <taxon>Rhabditomorpha</taxon>
        <taxon>Rhabditoidea</taxon>
        <taxon>Rhabditidae</taxon>
        <taxon>Peloderinae</taxon>
        <taxon>Caenorhabditis</taxon>
    </lineage>
</organism>
<gene>
    <name evidence="2" type="ORF">L5515_016866</name>
</gene>
<proteinExistence type="predicted"/>
<reference evidence="2 3" key="1">
    <citation type="submission" date="2022-04" db="EMBL/GenBank/DDBJ databases">
        <title>Chromosome-level reference genomes for two strains of Caenorhabditis briggsae: an improved platform for comparative genomics.</title>
        <authorList>
            <person name="Stevens L."/>
            <person name="Andersen E."/>
        </authorList>
    </citation>
    <scope>NUCLEOTIDE SEQUENCE [LARGE SCALE GENOMIC DNA]</scope>
    <source>
        <strain evidence="2">VX34</strain>
        <tissue evidence="2">Whole-organism</tissue>
    </source>
</reference>
<feature type="compositionally biased region" description="Basic and acidic residues" evidence="1">
    <location>
        <begin position="21"/>
        <end position="37"/>
    </location>
</feature>